<dbReference type="Gene3D" id="2.30.40.10">
    <property type="entry name" value="Urease, subunit C, domain 1"/>
    <property type="match status" value="1"/>
</dbReference>
<dbReference type="InterPro" id="IPR006680">
    <property type="entry name" value="Amidohydro-rel"/>
</dbReference>
<dbReference type="PANTHER" id="PTHR43794:SF5">
    <property type="entry name" value="CHLOROHYDROLASE FAMILY PROTEIN"/>
    <property type="match status" value="1"/>
</dbReference>
<dbReference type="SUPFAM" id="SSF51556">
    <property type="entry name" value="Metallo-dependent hydrolases"/>
    <property type="match status" value="1"/>
</dbReference>
<gene>
    <name evidence="3" type="ORF">ACELLULO517_15190</name>
</gene>
<dbReference type="EMBL" id="JAESVA010000005">
    <property type="protein sequence ID" value="MCB8881593.1"/>
    <property type="molecule type" value="Genomic_DNA"/>
</dbReference>
<evidence type="ECO:0000313" key="3">
    <source>
        <dbReference type="EMBL" id="MCB8881593.1"/>
    </source>
</evidence>
<dbReference type="Gene3D" id="3.20.20.140">
    <property type="entry name" value="Metal-dependent hydrolases"/>
    <property type="match status" value="1"/>
</dbReference>
<feature type="domain" description="Amidohydrolase-related" evidence="2">
    <location>
        <begin position="57"/>
        <end position="419"/>
    </location>
</feature>
<evidence type="ECO:0000259" key="2">
    <source>
        <dbReference type="Pfam" id="PF01979"/>
    </source>
</evidence>
<dbReference type="GO" id="GO:0016810">
    <property type="term" value="F:hydrolase activity, acting on carbon-nitrogen (but not peptide) bonds"/>
    <property type="evidence" value="ECO:0007669"/>
    <property type="project" value="InterPro"/>
</dbReference>
<name>A0A963Z2E1_9PROT</name>
<organism evidence="3 4">
    <name type="scientific">Acidisoma cellulosilyticum</name>
    <dbReference type="NCBI Taxonomy" id="2802395"/>
    <lineage>
        <taxon>Bacteria</taxon>
        <taxon>Pseudomonadati</taxon>
        <taxon>Pseudomonadota</taxon>
        <taxon>Alphaproteobacteria</taxon>
        <taxon>Acetobacterales</taxon>
        <taxon>Acidocellaceae</taxon>
        <taxon>Acidisoma</taxon>
    </lineage>
</organism>
<dbReference type="RefSeq" id="WP_227308264.1">
    <property type="nucleotide sequence ID" value="NZ_JAESVA010000005.1"/>
</dbReference>
<proteinExistence type="inferred from homology"/>
<dbReference type="InterPro" id="IPR050287">
    <property type="entry name" value="MTA/SAH_deaminase"/>
</dbReference>
<evidence type="ECO:0000313" key="4">
    <source>
        <dbReference type="Proteomes" id="UP000721844"/>
    </source>
</evidence>
<dbReference type="CDD" id="cd01298">
    <property type="entry name" value="ATZ_TRZ_like"/>
    <property type="match status" value="1"/>
</dbReference>
<dbReference type="InterPro" id="IPR032466">
    <property type="entry name" value="Metal_Hydrolase"/>
</dbReference>
<dbReference type="SUPFAM" id="SSF51338">
    <property type="entry name" value="Composite domain of metallo-dependent hydrolases"/>
    <property type="match status" value="1"/>
</dbReference>
<reference evidence="3 4" key="1">
    <citation type="journal article" date="2021" name="Microorganisms">
        <title>Acidisoma silvae sp. nov. and Acidisomacellulosilytica sp. nov., Two Acidophilic Bacteria Isolated from Decaying Wood, Hydrolyzing Cellulose and Producing Poly-3-hydroxybutyrate.</title>
        <authorList>
            <person name="Mieszkin S."/>
            <person name="Pouder E."/>
            <person name="Uroz S."/>
            <person name="Simon-Colin C."/>
            <person name="Alain K."/>
        </authorList>
    </citation>
    <scope>NUCLEOTIDE SEQUENCE [LARGE SCALE GENOMIC DNA]</scope>
    <source>
        <strain evidence="3 4">HW T5.17</strain>
    </source>
</reference>
<comment type="similarity">
    <text evidence="1">Belongs to the metallo-dependent hydrolases superfamily. ATZ/TRZ family.</text>
</comment>
<dbReference type="InterPro" id="IPR011059">
    <property type="entry name" value="Metal-dep_hydrolase_composite"/>
</dbReference>
<sequence>MTIILADAWVVTMNPKREVLEQASILLRGDRIAAIGSRAMLAAAQPMAEVIDCKGKIVIPGMVNTHTHLFQTLLKGLGDDRVLKDWFTCMTGPAAVELTKEDVSAAALHGCVESIRSGVTSLVDFMYAHPRPGLTQPVVDAFQASGIRGRVCRGFLTTGAEFDIPVPLIETPEQALGDARAVIRANNRPGGRVQVGLAPSMIWALDPETLRATRKLADEEGAFITTHVAETAFEIEQSQSRFQCTDTELLSEIGFLGPDVLAVHCVQCGKTDIDLLRRHDTRVSHNPCSNLYLASGVPPISEMLAAGVTVGLGSDGPASSNNHSLFQAMKFAALIQKGYHRDPTIITAEKALEMATIDGARAIGLDKEIGSIEIGKKADIAVIDTDSFAIAPVHHPVSALVYSALGHEVSTVIIDGRVVMRDSVVTSVDERAVRARSRAAADALATRAGIAHLGSRPWRSVGVSRS</sequence>
<comment type="caution">
    <text evidence="3">The sequence shown here is derived from an EMBL/GenBank/DDBJ whole genome shotgun (WGS) entry which is preliminary data.</text>
</comment>
<dbReference type="Pfam" id="PF01979">
    <property type="entry name" value="Amidohydro_1"/>
    <property type="match status" value="1"/>
</dbReference>
<dbReference type="AlphaFoldDB" id="A0A963Z2E1"/>
<evidence type="ECO:0000256" key="1">
    <source>
        <dbReference type="ARBA" id="ARBA00006745"/>
    </source>
</evidence>
<protein>
    <submittedName>
        <fullName evidence="3">Amidohydrolase</fullName>
    </submittedName>
</protein>
<dbReference type="Proteomes" id="UP000721844">
    <property type="component" value="Unassembled WGS sequence"/>
</dbReference>
<dbReference type="PANTHER" id="PTHR43794">
    <property type="entry name" value="AMINOHYDROLASE SSNA-RELATED"/>
    <property type="match status" value="1"/>
</dbReference>
<accession>A0A963Z2E1</accession>
<keyword evidence="4" id="KW-1185">Reference proteome</keyword>